<gene>
    <name evidence="1" type="ORF">MD535_05495</name>
</gene>
<accession>A0A9X3HVP4</accession>
<organism evidence="1 2">
    <name type="scientific">Vibrio qingdaonensis</name>
    <dbReference type="NCBI Taxonomy" id="2829491"/>
    <lineage>
        <taxon>Bacteria</taxon>
        <taxon>Pseudomonadati</taxon>
        <taxon>Pseudomonadota</taxon>
        <taxon>Gammaproteobacteria</taxon>
        <taxon>Vibrionales</taxon>
        <taxon>Vibrionaceae</taxon>
        <taxon>Vibrio</taxon>
    </lineage>
</organism>
<proteinExistence type="predicted"/>
<dbReference type="RefSeq" id="WP_235612479.1">
    <property type="nucleotide sequence ID" value="NZ_JAKRRY010000004.1"/>
</dbReference>
<evidence type="ECO:0000313" key="2">
    <source>
        <dbReference type="Proteomes" id="UP001155587"/>
    </source>
</evidence>
<name>A0A9X3HVP4_9VIBR</name>
<evidence type="ECO:0000313" key="1">
    <source>
        <dbReference type="EMBL" id="MCW8345484.1"/>
    </source>
</evidence>
<keyword evidence="2" id="KW-1185">Reference proteome</keyword>
<protein>
    <submittedName>
        <fullName evidence="1">Uncharacterized protein</fullName>
    </submittedName>
</protein>
<dbReference type="AlphaFoldDB" id="A0A9X3HVP4"/>
<reference evidence="1" key="1">
    <citation type="submission" date="2022-02" db="EMBL/GenBank/DDBJ databases">
        <title>Vibrio sp. nov, a new bacterium isolated from seawater.</title>
        <authorList>
            <person name="Yuan Y."/>
        </authorList>
    </citation>
    <scope>NUCLEOTIDE SEQUENCE</scope>
    <source>
        <strain evidence="1">ZSDZ65</strain>
    </source>
</reference>
<comment type="caution">
    <text evidence="1">The sequence shown here is derived from an EMBL/GenBank/DDBJ whole genome shotgun (WGS) entry which is preliminary data.</text>
</comment>
<sequence>MSVAKKKKALQSRRITQPGPSWTEAKLVTIRRHRIEGTLSFGVSTISRQQVLPDYERVWEQTIVEEAYQQAIVELLDQGEVVLRVED</sequence>
<dbReference type="EMBL" id="JAKRRY010000004">
    <property type="protein sequence ID" value="MCW8345484.1"/>
    <property type="molecule type" value="Genomic_DNA"/>
</dbReference>
<dbReference type="Proteomes" id="UP001155587">
    <property type="component" value="Unassembled WGS sequence"/>
</dbReference>